<dbReference type="Proteomes" id="UP000236621">
    <property type="component" value="Unassembled WGS sequence"/>
</dbReference>
<gene>
    <name evidence="1" type="ORF">TCAP_02303</name>
</gene>
<dbReference type="EMBL" id="NRSZ01000349">
    <property type="protein sequence ID" value="PNY27765.1"/>
    <property type="molecule type" value="Genomic_DNA"/>
</dbReference>
<organism evidence="1 2">
    <name type="scientific">Tolypocladium capitatum</name>
    <dbReference type="NCBI Taxonomy" id="45235"/>
    <lineage>
        <taxon>Eukaryota</taxon>
        <taxon>Fungi</taxon>
        <taxon>Dikarya</taxon>
        <taxon>Ascomycota</taxon>
        <taxon>Pezizomycotina</taxon>
        <taxon>Sordariomycetes</taxon>
        <taxon>Hypocreomycetidae</taxon>
        <taxon>Hypocreales</taxon>
        <taxon>Ophiocordycipitaceae</taxon>
        <taxon>Tolypocladium</taxon>
    </lineage>
</organism>
<reference evidence="1 2" key="1">
    <citation type="submission" date="2017-08" db="EMBL/GenBank/DDBJ databases">
        <title>Harnessing the power of phylogenomics to disentangle the directionality and signatures of interkingdom host jumping in the parasitic fungal genus Tolypocladium.</title>
        <authorList>
            <person name="Quandt C.A."/>
            <person name="Patterson W."/>
            <person name="Spatafora J.W."/>
        </authorList>
    </citation>
    <scope>NUCLEOTIDE SEQUENCE [LARGE SCALE GENOMIC DNA]</scope>
    <source>
        <strain evidence="1 2">CBS 113982</strain>
    </source>
</reference>
<sequence length="70" mass="7765">MSNRGSSVYVNLGSAGESVEPQQPPLYEQAQHTIDSLSRWLSDTESRVVVLGAQPRLADEHAEPWKSRSK</sequence>
<evidence type="ECO:0000313" key="1">
    <source>
        <dbReference type="EMBL" id="PNY27765.1"/>
    </source>
</evidence>
<protein>
    <submittedName>
        <fullName evidence="1">Uncharacterized protein</fullName>
    </submittedName>
</protein>
<keyword evidence="2" id="KW-1185">Reference proteome</keyword>
<evidence type="ECO:0000313" key="2">
    <source>
        <dbReference type="Proteomes" id="UP000236621"/>
    </source>
</evidence>
<comment type="caution">
    <text evidence="1">The sequence shown here is derived from an EMBL/GenBank/DDBJ whole genome shotgun (WGS) entry which is preliminary data.</text>
</comment>
<dbReference type="AlphaFoldDB" id="A0A2K3QJR2"/>
<proteinExistence type="predicted"/>
<name>A0A2K3QJR2_9HYPO</name>
<accession>A0A2K3QJR2</accession>
<dbReference type="OrthoDB" id="4914050at2759"/>